<name>A0A1W2E7D3_9RHOB</name>
<dbReference type="SUPFAM" id="SSF52218">
    <property type="entry name" value="Flavoproteins"/>
    <property type="match status" value="1"/>
</dbReference>
<dbReference type="InterPro" id="IPR050712">
    <property type="entry name" value="NAD(P)H-dep_reductase"/>
</dbReference>
<reference evidence="2 3" key="1">
    <citation type="submission" date="2017-04" db="EMBL/GenBank/DDBJ databases">
        <authorList>
            <person name="Afonso C.L."/>
            <person name="Miller P.J."/>
            <person name="Scott M.A."/>
            <person name="Spackman E."/>
            <person name="Goraichik I."/>
            <person name="Dimitrov K.M."/>
            <person name="Suarez D.L."/>
            <person name="Swayne D.E."/>
        </authorList>
    </citation>
    <scope>NUCLEOTIDE SEQUENCE [LARGE SCALE GENOMIC DNA]</scope>
    <source>
        <strain evidence="2 3">CGMCC 1.12644</strain>
    </source>
</reference>
<dbReference type="RefSeq" id="WP_084354455.1">
    <property type="nucleotide sequence ID" value="NZ_FWYD01000024.1"/>
</dbReference>
<feature type="domain" description="NADPH-dependent FMN reductase-like" evidence="1">
    <location>
        <begin position="2"/>
        <end position="144"/>
    </location>
</feature>
<dbReference type="EMBL" id="FWYD01000024">
    <property type="protein sequence ID" value="SMD05683.1"/>
    <property type="molecule type" value="Genomic_DNA"/>
</dbReference>
<accession>A0A1W2E7D3</accession>
<dbReference type="STRING" id="1387277.SAMN06295998_1243"/>
<evidence type="ECO:0000259" key="1">
    <source>
        <dbReference type="Pfam" id="PF03358"/>
    </source>
</evidence>
<proteinExistence type="predicted"/>
<dbReference type="InterPro" id="IPR005025">
    <property type="entry name" value="FMN_Rdtase-like_dom"/>
</dbReference>
<dbReference type="GO" id="GO:0005829">
    <property type="term" value="C:cytosol"/>
    <property type="evidence" value="ECO:0007669"/>
    <property type="project" value="TreeGrafter"/>
</dbReference>
<dbReference type="Gene3D" id="3.40.50.360">
    <property type="match status" value="1"/>
</dbReference>
<evidence type="ECO:0000313" key="3">
    <source>
        <dbReference type="Proteomes" id="UP000192330"/>
    </source>
</evidence>
<dbReference type="OrthoDB" id="9812295at2"/>
<evidence type="ECO:0000313" key="2">
    <source>
        <dbReference type="EMBL" id="SMD05683.1"/>
    </source>
</evidence>
<gene>
    <name evidence="2" type="ORF">SAMN06295998_1243</name>
</gene>
<sequence length="186" mass="20075">MTRILGISGSLRRASFNTALLRTAQGLMPDGSTLTQGSIADIPLYNADDELAHGVPEAVETLKAQIEEADGLLLFSPEYNNSIPGVFKNAIDWTSRPAGDISRVYGAKPVAVLGASPGGFGTILSQDSWLSVLRTLGTRPWWSGRLMLARAGNVFDEEGRMTDEVMRKRLEKFLTGFVAFAATPTD</sequence>
<keyword evidence="3" id="KW-1185">Reference proteome</keyword>
<dbReference type="GO" id="GO:0016491">
    <property type="term" value="F:oxidoreductase activity"/>
    <property type="evidence" value="ECO:0007669"/>
    <property type="project" value="InterPro"/>
</dbReference>
<dbReference type="PANTHER" id="PTHR30543">
    <property type="entry name" value="CHROMATE REDUCTASE"/>
    <property type="match status" value="1"/>
</dbReference>
<dbReference type="PANTHER" id="PTHR30543:SF21">
    <property type="entry name" value="NAD(P)H-DEPENDENT FMN REDUCTASE LOT6"/>
    <property type="match status" value="1"/>
</dbReference>
<dbReference type="AlphaFoldDB" id="A0A1W2E7D3"/>
<dbReference type="InterPro" id="IPR029039">
    <property type="entry name" value="Flavoprotein-like_sf"/>
</dbReference>
<dbReference type="GO" id="GO:0010181">
    <property type="term" value="F:FMN binding"/>
    <property type="evidence" value="ECO:0007669"/>
    <property type="project" value="TreeGrafter"/>
</dbReference>
<dbReference type="Pfam" id="PF03358">
    <property type="entry name" value="FMN_red"/>
    <property type="match status" value="1"/>
</dbReference>
<protein>
    <submittedName>
        <fullName evidence="2">NAD(P)H-dependent FMN reductase</fullName>
    </submittedName>
</protein>
<organism evidence="2 3">
    <name type="scientific">Primorskyibacter flagellatus</name>
    <dbReference type="NCBI Taxonomy" id="1387277"/>
    <lineage>
        <taxon>Bacteria</taxon>
        <taxon>Pseudomonadati</taxon>
        <taxon>Pseudomonadota</taxon>
        <taxon>Alphaproteobacteria</taxon>
        <taxon>Rhodobacterales</taxon>
        <taxon>Roseobacteraceae</taxon>
        <taxon>Primorskyibacter</taxon>
    </lineage>
</organism>
<dbReference type="Proteomes" id="UP000192330">
    <property type="component" value="Unassembled WGS sequence"/>
</dbReference>